<evidence type="ECO:0000256" key="3">
    <source>
        <dbReference type="ARBA" id="ARBA00022692"/>
    </source>
</evidence>
<sequence>MLCNTAEFLHQVRELTPVPAARAATRLRASLKGVKPKEIKPADRGVLLGDHLPSGVELRGSDEDTYLAIMAPRAGKSTALAIPIAEQAPGALLLTSNKADVYAATRAARSRVGTTWVLDTQGVAQVERAMWWDMIAQAETLEGAERLAGHFVGQITSDQADPFWSQAAQDLLVGLFRAAWWDGGTVRDVMKWLSDPAEKTPLRILYEHEPVLAEQVDSSISIAEETQSGIYQNARTAMSALREEKVLAWVTPDKVNPRFDPEHFATSKDTIYLLSKKGGPTAAIVAALADAVFTAAAEAGERAGGRLPEPMRAVLDEAANICKIADLPDLFSHLGSRGINPFVILQSYRQGVKAWGEVGMDAMWSASTKKVLGVGLDDAKFAADISSLVGAHFVNRGSYSKSKEGGYSHSVSEQREQVMDAAEIRAMKKGTALLLATGLPVAQIALRPWYEEEAMATSATR</sequence>
<evidence type="ECO:0000256" key="4">
    <source>
        <dbReference type="ARBA" id="ARBA00022989"/>
    </source>
</evidence>
<keyword evidence="3" id="KW-0812">Transmembrane</keyword>
<keyword evidence="4" id="KW-1133">Transmembrane helix</keyword>
<reference evidence="7" key="2">
    <citation type="submission" date="2020-09" db="EMBL/GenBank/DDBJ databases">
        <authorList>
            <person name="Sun Q."/>
            <person name="Ohkuma M."/>
        </authorList>
    </citation>
    <scope>NUCLEOTIDE SEQUENCE</scope>
    <source>
        <strain evidence="7">JCM 4125</strain>
    </source>
</reference>
<dbReference type="InterPro" id="IPR032689">
    <property type="entry name" value="TraG-D_C"/>
</dbReference>
<dbReference type="PANTHER" id="PTHR37937">
    <property type="entry name" value="CONJUGATIVE TRANSFER: DNA TRANSPORT"/>
    <property type="match status" value="1"/>
</dbReference>
<dbReference type="PANTHER" id="PTHR37937:SF1">
    <property type="entry name" value="CONJUGATIVE TRANSFER: DNA TRANSPORT"/>
    <property type="match status" value="1"/>
</dbReference>
<keyword evidence="2" id="KW-1003">Cell membrane</keyword>
<evidence type="ECO:0000256" key="5">
    <source>
        <dbReference type="ARBA" id="ARBA00023136"/>
    </source>
</evidence>
<keyword evidence="5" id="KW-0472">Membrane</keyword>
<name>A0A918HQE7_9ACTN</name>
<evidence type="ECO:0000313" key="7">
    <source>
        <dbReference type="EMBL" id="GGT92736.1"/>
    </source>
</evidence>
<dbReference type="AlphaFoldDB" id="A0A918HQE7"/>
<dbReference type="InterPro" id="IPR051539">
    <property type="entry name" value="T4SS-coupling_protein"/>
</dbReference>
<evidence type="ECO:0000256" key="2">
    <source>
        <dbReference type="ARBA" id="ARBA00022475"/>
    </source>
</evidence>
<protein>
    <recommendedName>
        <fullName evidence="6">TraD/TraG TraM recognition site domain-containing protein</fullName>
    </recommendedName>
</protein>
<comment type="caution">
    <text evidence="7">The sequence shown here is derived from an EMBL/GenBank/DDBJ whole genome shotgun (WGS) entry which is preliminary data.</text>
</comment>
<reference evidence="7" key="1">
    <citation type="journal article" date="2014" name="Int. J. Syst. Evol. Microbiol.">
        <title>Complete genome sequence of Corynebacterium casei LMG S-19264T (=DSM 44701T), isolated from a smear-ripened cheese.</title>
        <authorList>
            <consortium name="US DOE Joint Genome Institute (JGI-PGF)"/>
            <person name="Walter F."/>
            <person name="Albersmeier A."/>
            <person name="Kalinowski J."/>
            <person name="Ruckert C."/>
        </authorList>
    </citation>
    <scope>NUCLEOTIDE SEQUENCE</scope>
    <source>
        <strain evidence="7">JCM 4125</strain>
    </source>
</reference>
<dbReference type="Gene3D" id="3.40.50.300">
    <property type="entry name" value="P-loop containing nucleotide triphosphate hydrolases"/>
    <property type="match status" value="1"/>
</dbReference>
<dbReference type="EMBL" id="BMSA01000041">
    <property type="protein sequence ID" value="GGT92736.1"/>
    <property type="molecule type" value="Genomic_DNA"/>
</dbReference>
<feature type="domain" description="TraD/TraG TraM recognition site" evidence="6">
    <location>
        <begin position="310"/>
        <end position="429"/>
    </location>
</feature>
<evidence type="ECO:0000256" key="1">
    <source>
        <dbReference type="ARBA" id="ARBA00004651"/>
    </source>
</evidence>
<gene>
    <name evidence="7" type="ORF">GCM10010226_83360</name>
</gene>
<evidence type="ECO:0000313" key="8">
    <source>
        <dbReference type="Proteomes" id="UP000646776"/>
    </source>
</evidence>
<keyword evidence="8" id="KW-1185">Reference proteome</keyword>
<dbReference type="RefSeq" id="WP_229871155.1">
    <property type="nucleotide sequence ID" value="NZ_BMSA01000041.1"/>
</dbReference>
<accession>A0A918HQE7</accession>
<organism evidence="7 8">
    <name type="scientific">Streptomyces phaeofaciens</name>
    <dbReference type="NCBI Taxonomy" id="68254"/>
    <lineage>
        <taxon>Bacteria</taxon>
        <taxon>Bacillati</taxon>
        <taxon>Actinomycetota</taxon>
        <taxon>Actinomycetes</taxon>
        <taxon>Kitasatosporales</taxon>
        <taxon>Streptomycetaceae</taxon>
        <taxon>Streptomyces</taxon>
    </lineage>
</organism>
<dbReference type="Pfam" id="PF12696">
    <property type="entry name" value="TraG-D_C"/>
    <property type="match status" value="1"/>
</dbReference>
<proteinExistence type="predicted"/>
<dbReference type="Proteomes" id="UP000646776">
    <property type="component" value="Unassembled WGS sequence"/>
</dbReference>
<evidence type="ECO:0000259" key="6">
    <source>
        <dbReference type="Pfam" id="PF12696"/>
    </source>
</evidence>
<dbReference type="GO" id="GO:0005886">
    <property type="term" value="C:plasma membrane"/>
    <property type="evidence" value="ECO:0007669"/>
    <property type="project" value="UniProtKB-SubCell"/>
</dbReference>
<dbReference type="InterPro" id="IPR027417">
    <property type="entry name" value="P-loop_NTPase"/>
</dbReference>
<comment type="subcellular location">
    <subcellularLocation>
        <location evidence="1">Cell membrane</location>
        <topology evidence="1">Multi-pass membrane protein</topology>
    </subcellularLocation>
</comment>
<dbReference type="SUPFAM" id="SSF52540">
    <property type="entry name" value="P-loop containing nucleoside triphosphate hydrolases"/>
    <property type="match status" value="1"/>
</dbReference>
<dbReference type="CDD" id="cd01127">
    <property type="entry name" value="TrwB_TraG_TraD_VirD4"/>
    <property type="match status" value="1"/>
</dbReference>